<accession>A0A182N8B0</accession>
<keyword evidence="2" id="KW-0472">Membrane</keyword>
<sequence length="475" mass="51877">MTNSWEAARASLGSLSGSSSTTKSNSQQQQQQPPHPKQKQQKYLQTGGPTVAVAPASTEPYDYFDTTVNANVIAERTNSLRRLRRAGYANRSFMYHGEYPIGEIAVDDGYGDGDTAGGGRLPYYVEPTYRSLEYDRRQRRRHSVHQLANFNPSSKLDDLRQRFDEYSSSAAVPRGAYYGYYTLDRHKKLPRQMAPPVVYGKPFSFGQSARYSGSRSLDRVLVEDEREQRKGPKRGSRSSQGSTDSNNSTHSASSGSLLLTVANLENFAKIHRKAGGGHSKLDGAASGSSRTLERYLSSTLDLVPHHPGTIGRRSRYNSNILLPHQAIEDDDEDDDGHNVHPADHAAIDYRKDAHHVGGSAIVPIDEISIDEGEGGNDSERQLQLARTGTGGCGSASLASPFRSLKGKDPDSVSVASSTHFTMVNGIGGPQRVIKTGICSSGHQITILIVTMSIIFMIGICSAVFLLEMRARDMPK</sequence>
<reference evidence="4" key="1">
    <citation type="submission" date="2013-03" db="EMBL/GenBank/DDBJ databases">
        <title>The Genome Sequence of Anopheles dirus WRAIR2.</title>
        <authorList>
            <consortium name="The Broad Institute Genomics Platform"/>
            <person name="Neafsey D.E."/>
            <person name="Walton C."/>
            <person name="Walker B."/>
            <person name="Young S.K."/>
            <person name="Zeng Q."/>
            <person name="Gargeya S."/>
            <person name="Fitzgerald M."/>
            <person name="Haas B."/>
            <person name="Abouelleil A."/>
            <person name="Allen A.W."/>
            <person name="Alvarado L."/>
            <person name="Arachchi H.M."/>
            <person name="Berlin A.M."/>
            <person name="Chapman S.B."/>
            <person name="Gainer-Dewar J."/>
            <person name="Goldberg J."/>
            <person name="Griggs A."/>
            <person name="Gujja S."/>
            <person name="Hansen M."/>
            <person name="Howarth C."/>
            <person name="Imamovic A."/>
            <person name="Ireland A."/>
            <person name="Larimer J."/>
            <person name="McCowan C."/>
            <person name="Murphy C."/>
            <person name="Pearson M."/>
            <person name="Poon T.W."/>
            <person name="Priest M."/>
            <person name="Roberts A."/>
            <person name="Saif S."/>
            <person name="Shea T."/>
            <person name="Sisk P."/>
            <person name="Sykes S."/>
            <person name="Wortman J."/>
            <person name="Nusbaum C."/>
            <person name="Birren B."/>
        </authorList>
    </citation>
    <scope>NUCLEOTIDE SEQUENCE [LARGE SCALE GENOMIC DNA]</scope>
    <source>
        <strain evidence="4">WRAIR2</strain>
    </source>
</reference>
<evidence type="ECO:0000313" key="3">
    <source>
        <dbReference type="EnsemblMetazoa" id="ADIR003884-PA"/>
    </source>
</evidence>
<dbReference type="VEuPathDB" id="VectorBase:ADIR003884"/>
<dbReference type="Proteomes" id="UP000075884">
    <property type="component" value="Unassembled WGS sequence"/>
</dbReference>
<keyword evidence="2" id="KW-1133">Transmembrane helix</keyword>
<keyword evidence="2" id="KW-0812">Transmembrane</keyword>
<feature type="compositionally biased region" description="Basic and acidic residues" evidence="1">
    <location>
        <begin position="216"/>
        <end position="230"/>
    </location>
</feature>
<feature type="region of interest" description="Disordered" evidence="1">
    <location>
        <begin position="216"/>
        <end position="254"/>
    </location>
</feature>
<name>A0A182N8B0_9DIPT</name>
<organism evidence="3 4">
    <name type="scientific">Anopheles dirus</name>
    <dbReference type="NCBI Taxonomy" id="7168"/>
    <lineage>
        <taxon>Eukaryota</taxon>
        <taxon>Metazoa</taxon>
        <taxon>Ecdysozoa</taxon>
        <taxon>Arthropoda</taxon>
        <taxon>Hexapoda</taxon>
        <taxon>Insecta</taxon>
        <taxon>Pterygota</taxon>
        <taxon>Neoptera</taxon>
        <taxon>Endopterygota</taxon>
        <taxon>Diptera</taxon>
        <taxon>Nematocera</taxon>
        <taxon>Culicoidea</taxon>
        <taxon>Culicidae</taxon>
        <taxon>Anophelinae</taxon>
        <taxon>Anopheles</taxon>
    </lineage>
</organism>
<feature type="region of interest" description="Disordered" evidence="1">
    <location>
        <begin position="1"/>
        <end position="46"/>
    </location>
</feature>
<dbReference type="EnsemblMetazoa" id="ADIR003884-RA">
    <property type="protein sequence ID" value="ADIR003884-PA"/>
    <property type="gene ID" value="ADIR003884"/>
</dbReference>
<feature type="transmembrane region" description="Helical" evidence="2">
    <location>
        <begin position="444"/>
        <end position="466"/>
    </location>
</feature>
<evidence type="ECO:0000256" key="2">
    <source>
        <dbReference type="SAM" id="Phobius"/>
    </source>
</evidence>
<feature type="compositionally biased region" description="Low complexity" evidence="1">
    <location>
        <begin position="242"/>
        <end position="254"/>
    </location>
</feature>
<feature type="compositionally biased region" description="Low complexity" evidence="1">
    <location>
        <begin position="11"/>
        <end position="32"/>
    </location>
</feature>
<evidence type="ECO:0000256" key="1">
    <source>
        <dbReference type="SAM" id="MobiDB-lite"/>
    </source>
</evidence>
<dbReference type="AlphaFoldDB" id="A0A182N8B0"/>
<protein>
    <submittedName>
        <fullName evidence="3">Uncharacterized protein</fullName>
    </submittedName>
</protein>
<reference evidence="3" key="2">
    <citation type="submission" date="2020-05" db="UniProtKB">
        <authorList>
            <consortium name="EnsemblMetazoa"/>
        </authorList>
    </citation>
    <scope>IDENTIFICATION</scope>
    <source>
        <strain evidence="3">WRAIR2</strain>
    </source>
</reference>
<keyword evidence="4" id="KW-1185">Reference proteome</keyword>
<evidence type="ECO:0000313" key="4">
    <source>
        <dbReference type="Proteomes" id="UP000075884"/>
    </source>
</evidence>
<proteinExistence type="predicted"/>